<name>A0A015YCZ0_BACFG</name>
<dbReference type="AlphaFoldDB" id="A0A015YCZ0"/>
<sequence length="66" mass="7616">MLPALKERSDENGWQLEKMEVMPDHVLATPSDSSVHIVSQLKGYTSYKLREESSPKKRIPALWTKF</sequence>
<evidence type="ECO:0000259" key="1">
    <source>
        <dbReference type="Pfam" id="PF01797"/>
    </source>
</evidence>
<dbReference type="Proteomes" id="UP000022272">
    <property type="component" value="Unassembled WGS sequence"/>
</dbReference>
<dbReference type="InterPro" id="IPR036515">
    <property type="entry name" value="Transposase_17_sf"/>
</dbReference>
<dbReference type="InterPro" id="IPR002686">
    <property type="entry name" value="Transposase_17"/>
</dbReference>
<feature type="domain" description="Transposase IS200-like" evidence="1">
    <location>
        <begin position="5"/>
        <end position="65"/>
    </location>
</feature>
<accession>A0A015YCZ0</accession>
<comment type="caution">
    <text evidence="2">The sequence shown here is derived from an EMBL/GenBank/DDBJ whole genome shotgun (WGS) entry which is preliminary data.</text>
</comment>
<gene>
    <name evidence="2" type="ORF">M076_4823</name>
</gene>
<dbReference type="GO" id="GO:0003677">
    <property type="term" value="F:DNA binding"/>
    <property type="evidence" value="ECO:0007669"/>
    <property type="project" value="InterPro"/>
</dbReference>
<protein>
    <submittedName>
        <fullName evidence="2">Transposase IS200 like family protein</fullName>
    </submittedName>
</protein>
<dbReference type="EMBL" id="JGDM01000140">
    <property type="protein sequence ID" value="EXZ42058.1"/>
    <property type="molecule type" value="Genomic_DNA"/>
</dbReference>
<dbReference type="Gene3D" id="3.30.70.1290">
    <property type="entry name" value="Transposase IS200-like"/>
    <property type="match status" value="1"/>
</dbReference>
<reference evidence="2 3" key="1">
    <citation type="submission" date="2014-02" db="EMBL/GenBank/DDBJ databases">
        <authorList>
            <person name="Sears C."/>
            <person name="Carroll K."/>
            <person name="Sack B.R."/>
            <person name="Qadri F."/>
            <person name="Myers L.L."/>
            <person name="Chung G.-T."/>
            <person name="Escheverria P."/>
            <person name="Fraser C.M."/>
            <person name="Sadzewicz L."/>
            <person name="Shefchek K.A."/>
            <person name="Tallon L."/>
            <person name="Das S.P."/>
            <person name="Daugherty S."/>
            <person name="Mongodin E.F."/>
        </authorList>
    </citation>
    <scope>NUCLEOTIDE SEQUENCE [LARGE SCALE GENOMIC DNA]</scope>
    <source>
        <strain evidence="2 3">2-F-2 #4</strain>
    </source>
</reference>
<dbReference type="RefSeq" id="WP_050440816.1">
    <property type="nucleotide sequence ID" value="NZ_JGDM01000140.1"/>
</dbReference>
<dbReference type="GO" id="GO:0006313">
    <property type="term" value="P:DNA transposition"/>
    <property type="evidence" value="ECO:0007669"/>
    <property type="project" value="InterPro"/>
</dbReference>
<organism evidence="2 3">
    <name type="scientific">Bacteroides fragilis str. 2-F-2 #4</name>
    <dbReference type="NCBI Taxonomy" id="1339280"/>
    <lineage>
        <taxon>Bacteria</taxon>
        <taxon>Pseudomonadati</taxon>
        <taxon>Bacteroidota</taxon>
        <taxon>Bacteroidia</taxon>
        <taxon>Bacteroidales</taxon>
        <taxon>Bacteroidaceae</taxon>
        <taxon>Bacteroides</taxon>
    </lineage>
</organism>
<dbReference type="PATRIC" id="fig|1339280.3.peg.4597"/>
<dbReference type="Pfam" id="PF01797">
    <property type="entry name" value="Y1_Tnp"/>
    <property type="match status" value="1"/>
</dbReference>
<evidence type="ECO:0000313" key="3">
    <source>
        <dbReference type="Proteomes" id="UP000022272"/>
    </source>
</evidence>
<dbReference type="GO" id="GO:0004803">
    <property type="term" value="F:transposase activity"/>
    <property type="evidence" value="ECO:0007669"/>
    <property type="project" value="InterPro"/>
</dbReference>
<evidence type="ECO:0000313" key="2">
    <source>
        <dbReference type="EMBL" id="EXZ42058.1"/>
    </source>
</evidence>
<dbReference type="SUPFAM" id="SSF143422">
    <property type="entry name" value="Transposase IS200-like"/>
    <property type="match status" value="1"/>
</dbReference>
<proteinExistence type="predicted"/>